<dbReference type="AlphaFoldDB" id="A0A6I8MIH5"/>
<reference evidence="2 3" key="1">
    <citation type="submission" date="2019-11" db="EMBL/GenBank/DDBJ databases">
        <authorList>
            <person name="Brisse S."/>
        </authorList>
    </citation>
    <scope>NUCLEOTIDE SEQUENCE [LARGE SCALE GENOMIC DNA]</scope>
    <source>
        <strain evidence="2">FRC0190</strain>
    </source>
</reference>
<dbReference type="PANTHER" id="PTHR34135:SF2">
    <property type="entry name" value="LYSOZYME"/>
    <property type="match status" value="1"/>
</dbReference>
<evidence type="ECO:0000313" key="3">
    <source>
        <dbReference type="Proteomes" id="UP000423525"/>
    </source>
</evidence>
<dbReference type="GO" id="GO:0016052">
    <property type="term" value="P:carbohydrate catabolic process"/>
    <property type="evidence" value="ECO:0007669"/>
    <property type="project" value="TreeGrafter"/>
</dbReference>
<comment type="similarity">
    <text evidence="1">Belongs to the glycosyl hydrolase 25 family.</text>
</comment>
<protein>
    <submittedName>
        <fullName evidence="2">Glycoside hydrolase family 25</fullName>
    </submittedName>
</protein>
<gene>
    <name evidence="2" type="ORF">FRC0190_01854</name>
</gene>
<dbReference type="InterPro" id="IPR017853">
    <property type="entry name" value="GH"/>
</dbReference>
<dbReference type="PROSITE" id="PS51904">
    <property type="entry name" value="GLYCOSYL_HYDROL_F25_2"/>
    <property type="match status" value="1"/>
</dbReference>
<dbReference type="KEGG" id="crf:FRC0190_01854"/>
<dbReference type="Proteomes" id="UP000423525">
    <property type="component" value="Chromosome"/>
</dbReference>
<dbReference type="GO" id="GO:0016998">
    <property type="term" value="P:cell wall macromolecule catabolic process"/>
    <property type="evidence" value="ECO:0007669"/>
    <property type="project" value="InterPro"/>
</dbReference>
<dbReference type="RefSeq" id="WP_155873807.1">
    <property type="nucleotide sequence ID" value="NZ_CP168248.1"/>
</dbReference>
<dbReference type="GO" id="GO:0003796">
    <property type="term" value="F:lysozyme activity"/>
    <property type="evidence" value="ECO:0007669"/>
    <property type="project" value="InterPro"/>
</dbReference>
<evidence type="ECO:0000256" key="1">
    <source>
        <dbReference type="ARBA" id="ARBA00010646"/>
    </source>
</evidence>
<dbReference type="SUPFAM" id="SSF51445">
    <property type="entry name" value="(Trans)glycosidases"/>
    <property type="match status" value="1"/>
</dbReference>
<dbReference type="InterPro" id="IPR002053">
    <property type="entry name" value="Glyco_hydro_25"/>
</dbReference>
<dbReference type="EMBL" id="LR738855">
    <property type="protein sequence ID" value="VZH85922.1"/>
    <property type="molecule type" value="Genomic_DNA"/>
</dbReference>
<proteinExistence type="inferred from homology"/>
<organism evidence="2 3">
    <name type="scientific">Corynebacterium rouxii</name>
    <dbReference type="NCBI Taxonomy" id="2719119"/>
    <lineage>
        <taxon>Bacteria</taxon>
        <taxon>Bacillati</taxon>
        <taxon>Actinomycetota</taxon>
        <taxon>Actinomycetes</taxon>
        <taxon>Mycobacteriales</taxon>
        <taxon>Corynebacteriaceae</taxon>
        <taxon>Corynebacterium</taxon>
    </lineage>
</organism>
<evidence type="ECO:0000313" key="2">
    <source>
        <dbReference type="EMBL" id="VZH85922.1"/>
    </source>
</evidence>
<dbReference type="GO" id="GO:0009253">
    <property type="term" value="P:peptidoglycan catabolic process"/>
    <property type="evidence" value="ECO:0007669"/>
    <property type="project" value="InterPro"/>
</dbReference>
<sequence>MTIYGVDVSVHQNGLSLVQAKKEGYDFCILRMCDGTFRDVAFRSHLVDAEAAGMLISVYWYLRAPSEGTTIAQQVDMIDSQLQGRKDLAVWIDVESVTKAGIKTLTGADVWAAKKELERRGYTVAGVYSGAWYWENMPGGEPSMQGLGYLWVSSYGRNLNDYGSVAYEADGGANHRGWKYPLGDKLPDILQFGSNGKVAGFREVDVNAFEGTLDELRTIFAA</sequence>
<name>A0A6I8MIH5_9CORY</name>
<dbReference type="Pfam" id="PF01183">
    <property type="entry name" value="Glyco_hydro_25"/>
    <property type="match status" value="1"/>
</dbReference>
<dbReference type="PANTHER" id="PTHR34135">
    <property type="entry name" value="LYSOZYME"/>
    <property type="match status" value="1"/>
</dbReference>
<accession>A0A6I8MIH5</accession>
<dbReference type="Gene3D" id="3.20.20.80">
    <property type="entry name" value="Glycosidases"/>
    <property type="match status" value="1"/>
</dbReference>
<keyword evidence="2" id="KW-0378">Hydrolase</keyword>